<dbReference type="VEuPathDB" id="GiardiaDB:GL50803_0014275"/>
<feature type="transmembrane region" description="Helical" evidence="1">
    <location>
        <begin position="151"/>
        <end position="170"/>
    </location>
</feature>
<reference evidence="2 3" key="2">
    <citation type="journal article" date="2013" name="Genome Biol. Evol.">
        <title>Genome sequencing of Giardia lamblia genotypes A2 and B isolates (DH and GS) and comparative analysis with the genomes of genotypes A1 and E (WB and Pig).</title>
        <authorList>
            <person name="Adam R.D."/>
            <person name="Dahlstrom E.W."/>
            <person name="Martens C.A."/>
            <person name="Bruno D.P."/>
            <person name="Barbian K.D."/>
            <person name="Ricklefs S.M."/>
            <person name="Hernandez M.M."/>
            <person name="Narla N.P."/>
            <person name="Patel R.B."/>
            <person name="Porcella S.F."/>
            <person name="Nash T.E."/>
        </authorList>
    </citation>
    <scope>NUCLEOTIDE SEQUENCE [LARGE SCALE GENOMIC DNA]</scope>
    <source>
        <strain evidence="2 3">DH</strain>
    </source>
</reference>
<dbReference type="VEuPathDB" id="GiardiaDB:DHA2_153108"/>
<comment type="caution">
    <text evidence="2">The sequence shown here is derived from an EMBL/GenBank/DDBJ whole genome shotgun (WGS) entry which is preliminary data.</text>
</comment>
<evidence type="ECO:0000313" key="3">
    <source>
        <dbReference type="Proteomes" id="UP000018320"/>
    </source>
</evidence>
<organism evidence="2 3">
    <name type="scientific">Giardia intestinalis</name>
    <name type="common">Giardia lamblia</name>
    <dbReference type="NCBI Taxonomy" id="5741"/>
    <lineage>
        <taxon>Eukaryota</taxon>
        <taxon>Metamonada</taxon>
        <taxon>Diplomonadida</taxon>
        <taxon>Hexamitidae</taxon>
        <taxon>Giardiinae</taxon>
        <taxon>Giardia</taxon>
    </lineage>
</organism>
<accession>V6TGA7</accession>
<feature type="transmembrane region" description="Helical" evidence="1">
    <location>
        <begin position="76"/>
        <end position="103"/>
    </location>
</feature>
<evidence type="ECO:0000313" key="2">
    <source>
        <dbReference type="EMBL" id="ESU35970.1"/>
    </source>
</evidence>
<reference evidence="3" key="1">
    <citation type="submission" date="2012-02" db="EMBL/GenBank/DDBJ databases">
        <title>Genome sequencing of Giardia lamblia Genotypes A2 and B isolates (DH and GS) and comparative analysis with the genomes of Genotypes A1 and E (WB and Pig).</title>
        <authorList>
            <person name="Adam R."/>
            <person name="Dahlstrom E."/>
            <person name="Martens C."/>
            <person name="Bruno D."/>
            <person name="Barbian K."/>
            <person name="Porcella S.F."/>
            <person name="Nash T."/>
        </authorList>
    </citation>
    <scope>NUCLEOTIDE SEQUENCE</scope>
    <source>
        <strain evidence="3">DH</strain>
    </source>
</reference>
<proteinExistence type="predicted"/>
<feature type="transmembrane region" description="Helical" evidence="1">
    <location>
        <begin position="176"/>
        <end position="200"/>
    </location>
</feature>
<sequence length="301" mass="33625">VEKLMTSYDQARCPQPYLAPAGSSRRQENEETLRMNRIEDGHKYTSNVNTRGSNSLYEQTVNGFETSIRRSLTIKIYLTLAIMIMGTAILTIGLYILVTTVIFKVHNGVVSPELLYTYFITEVILIAVGCIGYIVISMINSCCMDSIGKCGTITLLIIGPVFSSILFIGLSMVTNIIVFGSSLLCVLFILVFCTSIALCIKSETKVWVMILIAICCSQLLWLLYPMLFIWNLFGSQKSYSITTVVVSVLICLVYALFLIVDVWLAVNKSTCSDWAKYTLKIYSDVVGMLVVLMRAMHVGRR</sequence>
<protein>
    <submittedName>
        <fullName evidence="2">Uncharacterized protein</fullName>
    </submittedName>
</protein>
<dbReference type="AlphaFoldDB" id="V6TGA7"/>
<keyword evidence="1" id="KW-0812">Transmembrane</keyword>
<keyword evidence="1" id="KW-0472">Membrane</keyword>
<feature type="transmembrane region" description="Helical" evidence="1">
    <location>
        <begin position="207"/>
        <end position="233"/>
    </location>
</feature>
<dbReference type="Proteomes" id="UP000018320">
    <property type="component" value="Unassembled WGS sequence"/>
</dbReference>
<name>V6TGA7_GIAIN</name>
<dbReference type="VEuPathDB" id="GiardiaDB:GL50581_517"/>
<feature type="transmembrane region" description="Helical" evidence="1">
    <location>
        <begin position="115"/>
        <end position="139"/>
    </location>
</feature>
<dbReference type="VEuPathDB" id="GiardiaDB:QR46_3449"/>
<feature type="non-terminal residue" evidence="2">
    <location>
        <position position="1"/>
    </location>
</feature>
<keyword evidence="1" id="KW-1133">Transmembrane helix</keyword>
<feature type="transmembrane region" description="Helical" evidence="1">
    <location>
        <begin position="239"/>
        <end position="265"/>
    </location>
</feature>
<evidence type="ECO:0000256" key="1">
    <source>
        <dbReference type="SAM" id="Phobius"/>
    </source>
</evidence>
<dbReference type="EMBL" id="AHGT01000062">
    <property type="protein sequence ID" value="ESU35970.1"/>
    <property type="molecule type" value="Genomic_DNA"/>
</dbReference>
<gene>
    <name evidence="2" type="ORF">DHA2_153108</name>
</gene>